<gene>
    <name evidence="1" type="ORF">DCAF_LOCUS6630</name>
</gene>
<feature type="non-terminal residue" evidence="1">
    <location>
        <position position="65"/>
    </location>
</feature>
<sequence length="65" mass="8030">MESKIKSVISYLETIRHLVLVRNAKKRNKYREKFKKGISLGIWKKIEDARDEFRRYKIKHNHRMD</sequence>
<evidence type="ECO:0000313" key="2">
    <source>
        <dbReference type="Proteomes" id="UP001314170"/>
    </source>
</evidence>
<accession>A0AAV1R4F0</accession>
<keyword evidence="2" id="KW-1185">Reference proteome</keyword>
<proteinExistence type="predicted"/>
<evidence type="ECO:0000313" key="1">
    <source>
        <dbReference type="EMBL" id="CAK7328887.1"/>
    </source>
</evidence>
<organism evidence="1 2">
    <name type="scientific">Dovyalis caffra</name>
    <dbReference type="NCBI Taxonomy" id="77055"/>
    <lineage>
        <taxon>Eukaryota</taxon>
        <taxon>Viridiplantae</taxon>
        <taxon>Streptophyta</taxon>
        <taxon>Embryophyta</taxon>
        <taxon>Tracheophyta</taxon>
        <taxon>Spermatophyta</taxon>
        <taxon>Magnoliopsida</taxon>
        <taxon>eudicotyledons</taxon>
        <taxon>Gunneridae</taxon>
        <taxon>Pentapetalae</taxon>
        <taxon>rosids</taxon>
        <taxon>fabids</taxon>
        <taxon>Malpighiales</taxon>
        <taxon>Salicaceae</taxon>
        <taxon>Flacourtieae</taxon>
        <taxon>Dovyalis</taxon>
    </lineage>
</organism>
<name>A0AAV1R4F0_9ROSI</name>
<reference evidence="1 2" key="1">
    <citation type="submission" date="2024-01" db="EMBL/GenBank/DDBJ databases">
        <authorList>
            <person name="Waweru B."/>
        </authorList>
    </citation>
    <scope>NUCLEOTIDE SEQUENCE [LARGE SCALE GENOMIC DNA]</scope>
</reference>
<protein>
    <submittedName>
        <fullName evidence="1">Uncharacterized protein</fullName>
    </submittedName>
</protein>
<comment type="caution">
    <text evidence="1">The sequence shown here is derived from an EMBL/GenBank/DDBJ whole genome shotgun (WGS) entry which is preliminary data.</text>
</comment>
<dbReference type="Proteomes" id="UP001314170">
    <property type="component" value="Unassembled WGS sequence"/>
</dbReference>
<dbReference type="EMBL" id="CAWUPB010000905">
    <property type="protein sequence ID" value="CAK7328887.1"/>
    <property type="molecule type" value="Genomic_DNA"/>
</dbReference>
<dbReference type="AlphaFoldDB" id="A0AAV1R4F0"/>